<keyword evidence="8" id="KW-1185">Reference proteome</keyword>
<dbReference type="InterPro" id="IPR001851">
    <property type="entry name" value="ABC_transp_permease"/>
</dbReference>
<comment type="caution">
    <text evidence="7">The sequence shown here is derived from an EMBL/GenBank/DDBJ whole genome shotgun (WGS) entry which is preliminary data.</text>
</comment>
<dbReference type="PANTHER" id="PTHR32196">
    <property type="entry name" value="ABC TRANSPORTER PERMEASE PROTEIN YPHD-RELATED-RELATED"/>
    <property type="match status" value="1"/>
</dbReference>
<keyword evidence="5 6" id="KW-0472">Membrane</keyword>
<feature type="transmembrane region" description="Helical" evidence="6">
    <location>
        <begin position="299"/>
        <end position="318"/>
    </location>
</feature>
<dbReference type="GO" id="GO:0022857">
    <property type="term" value="F:transmembrane transporter activity"/>
    <property type="evidence" value="ECO:0007669"/>
    <property type="project" value="InterPro"/>
</dbReference>
<dbReference type="CDD" id="cd06579">
    <property type="entry name" value="TM_PBP1_transp_AraH_like"/>
    <property type="match status" value="1"/>
</dbReference>
<accession>A0A7X2P8Z3</accession>
<feature type="transmembrane region" description="Helical" evidence="6">
    <location>
        <begin position="51"/>
        <end position="80"/>
    </location>
</feature>
<feature type="transmembrane region" description="Helical" evidence="6">
    <location>
        <begin position="220"/>
        <end position="240"/>
    </location>
</feature>
<organism evidence="7 8">
    <name type="scientific">Bilifractor porci</name>
    <dbReference type="NCBI Taxonomy" id="2606636"/>
    <lineage>
        <taxon>Bacteria</taxon>
        <taxon>Bacillati</taxon>
        <taxon>Bacillota</taxon>
        <taxon>Clostridia</taxon>
        <taxon>Lachnospirales</taxon>
        <taxon>Lachnospiraceae</taxon>
        <taxon>Bilifractor</taxon>
    </lineage>
</organism>
<dbReference type="GO" id="GO:0005886">
    <property type="term" value="C:plasma membrane"/>
    <property type="evidence" value="ECO:0007669"/>
    <property type="project" value="UniProtKB-SubCell"/>
</dbReference>
<evidence type="ECO:0000313" key="7">
    <source>
        <dbReference type="EMBL" id="MST82425.1"/>
    </source>
</evidence>
<dbReference type="Pfam" id="PF02653">
    <property type="entry name" value="BPD_transp_2"/>
    <property type="match status" value="1"/>
</dbReference>
<dbReference type="Proteomes" id="UP000466864">
    <property type="component" value="Unassembled WGS sequence"/>
</dbReference>
<dbReference type="RefSeq" id="WP_154458338.1">
    <property type="nucleotide sequence ID" value="NZ_VUMV01000006.1"/>
</dbReference>
<evidence type="ECO:0000256" key="1">
    <source>
        <dbReference type="ARBA" id="ARBA00004651"/>
    </source>
</evidence>
<evidence type="ECO:0000256" key="6">
    <source>
        <dbReference type="SAM" id="Phobius"/>
    </source>
</evidence>
<protein>
    <submittedName>
        <fullName evidence="7">ABC transporter permease</fullName>
    </submittedName>
</protein>
<name>A0A7X2P8Z3_9FIRM</name>
<evidence type="ECO:0000256" key="5">
    <source>
        <dbReference type="ARBA" id="ARBA00023136"/>
    </source>
</evidence>
<dbReference type="EMBL" id="VUMV01000006">
    <property type="protein sequence ID" value="MST82425.1"/>
    <property type="molecule type" value="Genomic_DNA"/>
</dbReference>
<dbReference type="AlphaFoldDB" id="A0A7X2P8Z3"/>
<gene>
    <name evidence="7" type="ORF">FYJ60_08870</name>
</gene>
<evidence type="ECO:0000256" key="2">
    <source>
        <dbReference type="ARBA" id="ARBA00022475"/>
    </source>
</evidence>
<evidence type="ECO:0000256" key="4">
    <source>
        <dbReference type="ARBA" id="ARBA00022989"/>
    </source>
</evidence>
<feature type="transmembrane region" description="Helical" evidence="6">
    <location>
        <begin position="12"/>
        <end position="31"/>
    </location>
</feature>
<keyword evidence="4 6" id="KW-1133">Transmembrane helix</keyword>
<keyword evidence="3 6" id="KW-0812">Transmembrane</keyword>
<reference evidence="7 8" key="1">
    <citation type="submission" date="2019-08" db="EMBL/GenBank/DDBJ databases">
        <title>In-depth cultivation of the pig gut microbiome towards novel bacterial diversity and tailored functional studies.</title>
        <authorList>
            <person name="Wylensek D."/>
            <person name="Hitch T.C.A."/>
            <person name="Clavel T."/>
        </authorList>
    </citation>
    <scope>NUCLEOTIDE SEQUENCE [LARGE SCALE GENOMIC DNA]</scope>
    <source>
        <strain evidence="7 8">Oil+RF-744-WCA-WT-13</strain>
    </source>
</reference>
<sequence>MTKKKSKLLGDQRFIVLLVIIALITVYVIFSKEFRKYSSILSMLDFSYYDILMAIGVTFPLITAGVDLSIGTGMVCYALIGGTLVRNYNCPVAVAMLVCILLGCAIGLLNGVLIGIMGLPPFLATLCTCMITRGIGSRCSATPWPTLKQPGGWFHSIFKLTFGSGRGAFKFPIGIILMVILVLVMEFVLNHTKFGRYTIAIGSNKEATILSGINVKFYHVMDYVICGLFAGLAAIAYAAVTPTVQPGTGAGLELDAIGGVFVGGVAATGGYGSIIGTFAGVFVIVLLKTGLPYIGLQANWQQIITGFVLIGAVLIDIIKRKRAVAKQ</sequence>
<proteinExistence type="predicted"/>
<keyword evidence="2" id="KW-1003">Cell membrane</keyword>
<evidence type="ECO:0000256" key="3">
    <source>
        <dbReference type="ARBA" id="ARBA00022692"/>
    </source>
</evidence>
<evidence type="ECO:0000313" key="8">
    <source>
        <dbReference type="Proteomes" id="UP000466864"/>
    </source>
</evidence>
<feature type="transmembrane region" description="Helical" evidence="6">
    <location>
        <begin position="260"/>
        <end position="287"/>
    </location>
</feature>
<feature type="transmembrane region" description="Helical" evidence="6">
    <location>
        <begin position="169"/>
        <end position="189"/>
    </location>
</feature>
<feature type="transmembrane region" description="Helical" evidence="6">
    <location>
        <begin position="92"/>
        <end position="116"/>
    </location>
</feature>
<comment type="subcellular location">
    <subcellularLocation>
        <location evidence="1">Cell membrane</location>
        <topology evidence="1">Multi-pass membrane protein</topology>
    </subcellularLocation>
</comment>